<proteinExistence type="predicted"/>
<keyword evidence="1" id="KW-0732">Signal</keyword>
<reference evidence="3" key="2">
    <citation type="submission" date="2020-10" db="UniProtKB">
        <authorList>
            <consortium name="WormBaseParasite"/>
        </authorList>
    </citation>
    <scope>IDENTIFICATION</scope>
</reference>
<dbReference type="Proteomes" id="UP000492821">
    <property type="component" value="Unassembled WGS sequence"/>
</dbReference>
<dbReference type="AlphaFoldDB" id="A0A7E4VML5"/>
<sequence>MHFSVRTLLVFSILAFHYEVHAATIDETIFTNAINSAGFNDAIFYGVTDNCIFFITHTVKGLHEVFSEYIDRGCTKTNSRVLLRQQNSEHYMVLITAMDGHGEIINNIKLPLKNRDKPMIVKLRYKDVAEEYKFIENFFDEKNDRIIMLLDDKTNMENEYQVDMFQFEGGSTEGEHLSNQKFALTNFYQIWKLFGDTLAGGYVYAHGQSLLPSPVFAIDYGYDSEAKPIEIPWTAQSEFDHVQNFGAYGALWVVVSVEKLETLRVSLANGESFDDLGVALECTECEFNGFIGVRGAVDWSKLPPSKQLTLRYIETKEEEESKASQNVISTILTFITIVVIRQY</sequence>
<name>A0A7E4VML5_PANRE</name>
<protein>
    <submittedName>
        <fullName evidence="3">Uncharacterized protein</fullName>
    </submittedName>
</protein>
<organism evidence="2 3">
    <name type="scientific">Panagrellus redivivus</name>
    <name type="common">Microworm</name>
    <dbReference type="NCBI Taxonomy" id="6233"/>
    <lineage>
        <taxon>Eukaryota</taxon>
        <taxon>Metazoa</taxon>
        <taxon>Ecdysozoa</taxon>
        <taxon>Nematoda</taxon>
        <taxon>Chromadorea</taxon>
        <taxon>Rhabditida</taxon>
        <taxon>Tylenchina</taxon>
        <taxon>Panagrolaimomorpha</taxon>
        <taxon>Panagrolaimoidea</taxon>
        <taxon>Panagrolaimidae</taxon>
        <taxon>Panagrellus</taxon>
    </lineage>
</organism>
<accession>A0A7E4VML5</accession>
<feature type="signal peptide" evidence="1">
    <location>
        <begin position="1"/>
        <end position="22"/>
    </location>
</feature>
<keyword evidence="2" id="KW-1185">Reference proteome</keyword>
<feature type="chain" id="PRO_5028839700" evidence="1">
    <location>
        <begin position="23"/>
        <end position="343"/>
    </location>
</feature>
<evidence type="ECO:0000313" key="3">
    <source>
        <dbReference type="WBParaSite" id="Pan_g22657.t1"/>
    </source>
</evidence>
<evidence type="ECO:0000313" key="2">
    <source>
        <dbReference type="Proteomes" id="UP000492821"/>
    </source>
</evidence>
<reference evidence="2" key="1">
    <citation type="journal article" date="2013" name="Genetics">
        <title>The draft genome and transcriptome of Panagrellus redivivus are shaped by the harsh demands of a free-living lifestyle.</title>
        <authorList>
            <person name="Srinivasan J."/>
            <person name="Dillman A.R."/>
            <person name="Macchietto M.G."/>
            <person name="Heikkinen L."/>
            <person name="Lakso M."/>
            <person name="Fracchia K.M."/>
            <person name="Antoshechkin I."/>
            <person name="Mortazavi A."/>
            <person name="Wong G."/>
            <person name="Sternberg P.W."/>
        </authorList>
    </citation>
    <scope>NUCLEOTIDE SEQUENCE [LARGE SCALE GENOMIC DNA]</scope>
    <source>
        <strain evidence="2">MT8872</strain>
    </source>
</reference>
<evidence type="ECO:0000256" key="1">
    <source>
        <dbReference type="SAM" id="SignalP"/>
    </source>
</evidence>
<dbReference type="WBParaSite" id="Pan_g22657.t1">
    <property type="protein sequence ID" value="Pan_g22657.t1"/>
    <property type="gene ID" value="Pan_g22657"/>
</dbReference>